<comment type="caution">
    <text evidence="4">The sequence shown here is derived from an EMBL/GenBank/DDBJ whole genome shotgun (WGS) entry which is preliminary data.</text>
</comment>
<dbReference type="Proteomes" id="UP000284598">
    <property type="component" value="Unassembled WGS sequence"/>
</dbReference>
<dbReference type="Proteomes" id="UP000284779">
    <property type="component" value="Unassembled WGS sequence"/>
</dbReference>
<dbReference type="EMBL" id="QSFO01000008">
    <property type="protein sequence ID" value="RHA54052.1"/>
    <property type="molecule type" value="Genomic_DNA"/>
</dbReference>
<accession>A0A414R5L7</accession>
<keyword evidence="8" id="KW-1185">Reference proteome</keyword>
<evidence type="ECO:0000313" key="10">
    <source>
        <dbReference type="Proteomes" id="UP000286186"/>
    </source>
</evidence>
<reference evidence="6 7" key="1">
    <citation type="submission" date="2018-08" db="EMBL/GenBank/DDBJ databases">
        <title>A genome reference for cultivated species of the human gut microbiota.</title>
        <authorList>
            <person name="Zou Y."/>
            <person name="Xue W."/>
            <person name="Luo G."/>
        </authorList>
    </citation>
    <scope>NUCLEOTIDE SEQUENCE [LARGE SCALE GENOMIC DNA]</scope>
    <source>
        <strain evidence="5 6">AF37-4</strain>
        <strain evidence="4 10">AM23-22</strain>
        <strain evidence="3 9">AM42-30</strain>
        <strain evidence="2 7">AM43-2</strain>
        <strain evidence="1 8">AM44-11BH</strain>
    </source>
</reference>
<dbReference type="Proteomes" id="UP000285740">
    <property type="component" value="Unassembled WGS sequence"/>
</dbReference>
<dbReference type="EMBL" id="QRHR01000007">
    <property type="protein sequence ID" value="RHF88314.1"/>
    <property type="molecule type" value="Genomic_DNA"/>
</dbReference>
<dbReference type="RefSeq" id="WP_005362140.1">
    <property type="nucleotide sequence ID" value="NZ_CABJDQ010000006.1"/>
</dbReference>
<dbReference type="Proteomes" id="UP000283314">
    <property type="component" value="Unassembled WGS sequence"/>
</dbReference>
<evidence type="ECO:0000313" key="7">
    <source>
        <dbReference type="Proteomes" id="UP000284598"/>
    </source>
</evidence>
<evidence type="ECO:0000313" key="9">
    <source>
        <dbReference type="Proteomes" id="UP000285740"/>
    </source>
</evidence>
<gene>
    <name evidence="5" type="ORF">DW018_09140</name>
    <name evidence="4" type="ORF">DW652_08295</name>
    <name evidence="3" type="ORF">DW918_02795</name>
    <name evidence="2" type="ORF">DW929_08260</name>
    <name evidence="1" type="ORF">DW944_04505</name>
</gene>
<dbReference type="EMBL" id="QROT01000006">
    <property type="protein sequence ID" value="RHL44673.1"/>
    <property type="molecule type" value="Genomic_DNA"/>
</dbReference>
<dbReference type="EMBL" id="QSFD01000003">
    <property type="protein sequence ID" value="RHA19606.1"/>
    <property type="molecule type" value="Genomic_DNA"/>
</dbReference>
<dbReference type="Proteomes" id="UP000286186">
    <property type="component" value="Unassembled WGS sequence"/>
</dbReference>
<evidence type="ECO:0000313" key="2">
    <source>
        <dbReference type="EMBL" id="RHA54052.1"/>
    </source>
</evidence>
<name>A0A414R5L7_9FIRM</name>
<dbReference type="AlphaFoldDB" id="A0A414R5L7"/>
<evidence type="ECO:0000313" key="1">
    <source>
        <dbReference type="EMBL" id="RHA19606.1"/>
    </source>
</evidence>
<sequence length="74" mass="8039">MAASEKDIENIIKMLDEASATTARINLNVAEDGNDGEIRKLKHHGRCDVGSAWATGKVKNPECVDAPMLDEESK</sequence>
<evidence type="ECO:0000313" key="4">
    <source>
        <dbReference type="EMBL" id="RHF88314.1"/>
    </source>
</evidence>
<evidence type="ECO:0000313" key="8">
    <source>
        <dbReference type="Proteomes" id="UP000284779"/>
    </source>
</evidence>
<evidence type="ECO:0000313" key="3">
    <source>
        <dbReference type="EMBL" id="RHA81379.1"/>
    </source>
</evidence>
<protein>
    <submittedName>
        <fullName evidence="4">Uncharacterized protein</fullName>
    </submittedName>
</protein>
<evidence type="ECO:0000313" key="6">
    <source>
        <dbReference type="Proteomes" id="UP000283314"/>
    </source>
</evidence>
<organism evidence="4 10">
    <name type="scientific">Eubacterium ventriosum</name>
    <dbReference type="NCBI Taxonomy" id="39496"/>
    <lineage>
        <taxon>Bacteria</taxon>
        <taxon>Bacillati</taxon>
        <taxon>Bacillota</taxon>
        <taxon>Clostridia</taxon>
        <taxon>Eubacteriales</taxon>
        <taxon>Eubacteriaceae</taxon>
        <taxon>Eubacterium</taxon>
    </lineage>
</organism>
<evidence type="ECO:0000313" key="5">
    <source>
        <dbReference type="EMBL" id="RHL44673.1"/>
    </source>
</evidence>
<dbReference type="EMBL" id="QSFV01000005">
    <property type="protein sequence ID" value="RHA81379.1"/>
    <property type="molecule type" value="Genomic_DNA"/>
</dbReference>
<proteinExistence type="predicted"/>
<dbReference type="GeneID" id="66467408"/>